<evidence type="ECO:0000256" key="6">
    <source>
        <dbReference type="RuleBase" id="RU000659"/>
    </source>
</evidence>
<dbReference type="SUPFAM" id="SSF56808">
    <property type="entry name" value="Ribosomal protein L1"/>
    <property type="match status" value="1"/>
</dbReference>
<dbReference type="PANTHER" id="PTHR36427">
    <property type="entry name" value="54S RIBOSOMAL PROTEIN L1, MITOCHONDRIAL"/>
    <property type="match status" value="1"/>
</dbReference>
<evidence type="ECO:0000313" key="9">
    <source>
        <dbReference type="Proteomes" id="UP000177050"/>
    </source>
</evidence>
<comment type="similarity">
    <text evidence="1 6">Belongs to the universal ribosomal protein uL1 family.</text>
</comment>
<dbReference type="PANTHER" id="PTHR36427:SF3">
    <property type="entry name" value="LARGE RIBOSOMAL SUBUNIT PROTEIN UL1M"/>
    <property type="match status" value="1"/>
</dbReference>
<name>A0A1F7L1T3_9BACT</name>
<keyword evidence="4 6" id="KW-0689">Ribosomal protein</keyword>
<evidence type="ECO:0000256" key="5">
    <source>
        <dbReference type="ARBA" id="ARBA00023274"/>
    </source>
</evidence>
<dbReference type="InterPro" id="IPR023674">
    <property type="entry name" value="Ribosomal_uL1-like"/>
</dbReference>
<dbReference type="GO" id="GO:0006417">
    <property type="term" value="P:regulation of translation"/>
    <property type="evidence" value="ECO:0007669"/>
    <property type="project" value="UniProtKB-KW"/>
</dbReference>
<keyword evidence="2" id="KW-0678">Repressor</keyword>
<dbReference type="InterPro" id="IPR023673">
    <property type="entry name" value="Ribosomal_uL1_CS"/>
</dbReference>
<dbReference type="GO" id="GO:0003723">
    <property type="term" value="F:RNA binding"/>
    <property type="evidence" value="ECO:0007669"/>
    <property type="project" value="InterPro"/>
</dbReference>
<protein>
    <recommendedName>
        <fullName evidence="6">Ribosomal protein</fullName>
    </recommendedName>
</protein>
<evidence type="ECO:0000256" key="1">
    <source>
        <dbReference type="ARBA" id="ARBA00010531"/>
    </source>
</evidence>
<dbReference type="GO" id="GO:0015934">
    <property type="term" value="C:large ribosomal subunit"/>
    <property type="evidence" value="ECO:0007669"/>
    <property type="project" value="InterPro"/>
</dbReference>
<evidence type="ECO:0000256" key="4">
    <source>
        <dbReference type="ARBA" id="ARBA00022980"/>
    </source>
</evidence>
<dbReference type="AlphaFoldDB" id="A0A1F7L1T3"/>
<feature type="region of interest" description="Disordered" evidence="7">
    <location>
        <begin position="1"/>
        <end position="62"/>
    </location>
</feature>
<dbReference type="EMBL" id="MGBR01000001">
    <property type="protein sequence ID" value="OGK74026.1"/>
    <property type="molecule type" value="Genomic_DNA"/>
</dbReference>
<gene>
    <name evidence="8" type="ORF">A3K52_04610</name>
</gene>
<keyword evidence="5 6" id="KW-0687">Ribonucleoprotein</keyword>
<evidence type="ECO:0000256" key="7">
    <source>
        <dbReference type="SAM" id="MobiDB-lite"/>
    </source>
</evidence>
<accession>A0A1F7L1T3</accession>
<proteinExistence type="inferred from homology"/>
<feature type="compositionally biased region" description="Basic and acidic residues" evidence="7">
    <location>
        <begin position="10"/>
        <end position="42"/>
    </location>
</feature>
<dbReference type="GO" id="GO:0006412">
    <property type="term" value="P:translation"/>
    <property type="evidence" value="ECO:0007669"/>
    <property type="project" value="InterPro"/>
</dbReference>
<keyword evidence="3" id="KW-0810">Translation regulation</keyword>
<organism evidence="8 9">
    <name type="scientific">Candidatus Roizmanbacteria bacterium RIFOXYD1_FULL_38_12</name>
    <dbReference type="NCBI Taxonomy" id="1802093"/>
    <lineage>
        <taxon>Bacteria</taxon>
        <taxon>Candidatus Roizmaniibacteriota</taxon>
    </lineage>
</organism>
<dbReference type="Proteomes" id="UP000177050">
    <property type="component" value="Unassembled WGS sequence"/>
</dbReference>
<dbReference type="Pfam" id="PF00687">
    <property type="entry name" value="Ribosomal_L1"/>
    <property type="match status" value="1"/>
</dbReference>
<dbReference type="InterPro" id="IPR028364">
    <property type="entry name" value="Ribosomal_uL1/biogenesis"/>
</dbReference>
<comment type="caution">
    <text evidence="8">The sequence shown here is derived from an EMBL/GenBank/DDBJ whole genome shotgun (WGS) entry which is preliminary data.</text>
</comment>
<feature type="compositionally biased region" description="Basic residues" evidence="7">
    <location>
        <begin position="47"/>
        <end position="62"/>
    </location>
</feature>
<evidence type="ECO:0000256" key="3">
    <source>
        <dbReference type="ARBA" id="ARBA00022845"/>
    </source>
</evidence>
<dbReference type="Gene3D" id="3.30.190.20">
    <property type="match status" value="2"/>
</dbReference>
<dbReference type="GO" id="GO:0003735">
    <property type="term" value="F:structural constituent of ribosome"/>
    <property type="evidence" value="ECO:0007669"/>
    <property type="project" value="InterPro"/>
</dbReference>
<dbReference type="CDD" id="cd00403">
    <property type="entry name" value="Ribosomal_L1"/>
    <property type="match status" value="1"/>
</dbReference>
<evidence type="ECO:0000256" key="2">
    <source>
        <dbReference type="ARBA" id="ARBA00022491"/>
    </source>
</evidence>
<reference evidence="8 9" key="1">
    <citation type="journal article" date="2016" name="Nat. Commun.">
        <title>Thousands of microbial genomes shed light on interconnected biogeochemical processes in an aquifer system.</title>
        <authorList>
            <person name="Anantharaman K."/>
            <person name="Brown C.T."/>
            <person name="Hug L.A."/>
            <person name="Sharon I."/>
            <person name="Castelle C.J."/>
            <person name="Probst A.J."/>
            <person name="Thomas B.C."/>
            <person name="Singh A."/>
            <person name="Wilkins M.J."/>
            <person name="Karaoz U."/>
            <person name="Brodie E.L."/>
            <person name="Williams K.H."/>
            <person name="Hubbard S.S."/>
            <person name="Banfield J.F."/>
        </authorList>
    </citation>
    <scope>NUCLEOTIDE SEQUENCE [LARGE SCALE GENOMIC DNA]</scope>
</reference>
<sequence>MKPRALGVEDVEKQQKEEQKKKAMEKKESSEKIEVKEKKVEKTSSTTKKKGQSGRGKKYLASKKQVDKKKKYSLEDAIILLKKMKYVSFDESVDLHLNVGKTGIRGEIELPHSTGKTVRVAIVNDAVLLELESGRMNFDILITHPSFMPRLAKYAKILGPKGLMPNPKAGTISPNPEEIAKKFLKGTLRYKTENKFPLIHQMVGKLSYEDKKLIENIRVFMNAVGKINILDAFLTSTMTPSIRIDLEKI</sequence>
<dbReference type="InterPro" id="IPR016095">
    <property type="entry name" value="Ribosomal_uL1_3-a/b-sand"/>
</dbReference>
<dbReference type="PROSITE" id="PS01199">
    <property type="entry name" value="RIBOSOMAL_L1"/>
    <property type="match status" value="1"/>
</dbReference>
<dbReference type="Gene3D" id="3.40.50.790">
    <property type="match status" value="1"/>
</dbReference>
<evidence type="ECO:0000313" key="8">
    <source>
        <dbReference type="EMBL" id="OGK74026.1"/>
    </source>
</evidence>